<protein>
    <submittedName>
        <fullName evidence="1">Uncharacterized protein</fullName>
    </submittedName>
</protein>
<dbReference type="AlphaFoldDB" id="A0A838L4M4"/>
<dbReference type="Proteomes" id="UP000570166">
    <property type="component" value="Unassembled WGS sequence"/>
</dbReference>
<comment type="caution">
    <text evidence="1">The sequence shown here is derived from an EMBL/GenBank/DDBJ whole genome shotgun (WGS) entry which is preliminary data.</text>
</comment>
<reference evidence="1 2" key="1">
    <citation type="submission" date="2020-07" db="EMBL/GenBank/DDBJ databases">
        <authorList>
            <person name="Sun Q."/>
        </authorList>
    </citation>
    <scope>NUCLEOTIDE SEQUENCE [LARGE SCALE GENOMIC DNA]</scope>
    <source>
        <strain evidence="1 2">CGMCC 1.13654</strain>
    </source>
</reference>
<name>A0A838L4M4_9SPHN</name>
<organism evidence="1 2">
    <name type="scientific">Sphingomonas chungangi</name>
    <dbReference type="NCBI Taxonomy" id="2683589"/>
    <lineage>
        <taxon>Bacteria</taxon>
        <taxon>Pseudomonadati</taxon>
        <taxon>Pseudomonadota</taxon>
        <taxon>Alphaproteobacteria</taxon>
        <taxon>Sphingomonadales</taxon>
        <taxon>Sphingomonadaceae</taxon>
        <taxon>Sphingomonas</taxon>
    </lineage>
</organism>
<proteinExistence type="predicted"/>
<keyword evidence="2" id="KW-1185">Reference proteome</keyword>
<sequence length="67" mass="7562">MKSEIGRSMMDLAKSLDINLGELDIIISAMSDTNERAVWSNRLGSVIRSINEEIIIPLEKEFPELID</sequence>
<evidence type="ECO:0000313" key="1">
    <source>
        <dbReference type="EMBL" id="MBA2932598.1"/>
    </source>
</evidence>
<dbReference type="RefSeq" id="WP_160364709.1">
    <property type="nucleotide sequence ID" value="NZ_JACEIB010000001.1"/>
</dbReference>
<dbReference type="EMBL" id="JACEIB010000001">
    <property type="protein sequence ID" value="MBA2932598.1"/>
    <property type="molecule type" value="Genomic_DNA"/>
</dbReference>
<gene>
    <name evidence="1" type="ORF">HZF05_00690</name>
</gene>
<accession>A0A838L4M4</accession>
<evidence type="ECO:0000313" key="2">
    <source>
        <dbReference type="Proteomes" id="UP000570166"/>
    </source>
</evidence>